<dbReference type="Proteomes" id="UP000215914">
    <property type="component" value="Chromosome 2"/>
</dbReference>
<dbReference type="EMBL" id="CM007891">
    <property type="protein sequence ID" value="OTG33130.1"/>
    <property type="molecule type" value="Genomic_DNA"/>
</dbReference>
<dbReference type="EMBL" id="MNCJ02000319">
    <property type="protein sequence ID" value="KAF5809984.1"/>
    <property type="molecule type" value="Genomic_DNA"/>
</dbReference>
<reference evidence="1" key="3">
    <citation type="submission" date="2020-06" db="EMBL/GenBank/DDBJ databases">
        <title>Helianthus annuus Genome sequencing and assembly Release 2.</title>
        <authorList>
            <person name="Gouzy J."/>
            <person name="Langlade N."/>
            <person name="Munos S."/>
        </authorList>
    </citation>
    <scope>NUCLEOTIDE SEQUENCE</scope>
    <source>
        <tissue evidence="1">Leaves</tissue>
    </source>
</reference>
<keyword evidence="3" id="KW-1185">Reference proteome</keyword>
<evidence type="ECO:0000313" key="2">
    <source>
        <dbReference type="EMBL" id="OTG33130.1"/>
    </source>
</evidence>
<reference evidence="1 3" key="1">
    <citation type="journal article" date="2017" name="Nature">
        <title>The sunflower genome provides insights into oil metabolism, flowering and Asterid evolution.</title>
        <authorList>
            <person name="Badouin H."/>
            <person name="Gouzy J."/>
            <person name="Grassa C.J."/>
            <person name="Murat F."/>
            <person name="Staton S.E."/>
            <person name="Cottret L."/>
            <person name="Lelandais-Briere C."/>
            <person name="Owens G.L."/>
            <person name="Carrere S."/>
            <person name="Mayjonade B."/>
            <person name="Legrand L."/>
            <person name="Gill N."/>
            <person name="Kane N.C."/>
            <person name="Bowers J.E."/>
            <person name="Hubner S."/>
            <person name="Bellec A."/>
            <person name="Berard A."/>
            <person name="Berges H."/>
            <person name="Blanchet N."/>
            <person name="Boniface M.C."/>
            <person name="Brunel D."/>
            <person name="Catrice O."/>
            <person name="Chaidir N."/>
            <person name="Claudel C."/>
            <person name="Donnadieu C."/>
            <person name="Faraut T."/>
            <person name="Fievet G."/>
            <person name="Helmstetter N."/>
            <person name="King M."/>
            <person name="Knapp S.J."/>
            <person name="Lai Z."/>
            <person name="Le Paslier M.C."/>
            <person name="Lippi Y."/>
            <person name="Lorenzon L."/>
            <person name="Mandel J.R."/>
            <person name="Marage G."/>
            <person name="Marchand G."/>
            <person name="Marquand E."/>
            <person name="Bret-Mestries E."/>
            <person name="Morien E."/>
            <person name="Nambeesan S."/>
            <person name="Nguyen T."/>
            <person name="Pegot-Espagnet P."/>
            <person name="Pouilly N."/>
            <person name="Raftis F."/>
            <person name="Sallet E."/>
            <person name="Schiex T."/>
            <person name="Thomas J."/>
            <person name="Vandecasteele C."/>
            <person name="Vares D."/>
            <person name="Vear F."/>
            <person name="Vautrin S."/>
            <person name="Crespi M."/>
            <person name="Mangin B."/>
            <person name="Burke J.M."/>
            <person name="Salse J."/>
            <person name="Munos S."/>
            <person name="Vincourt P."/>
            <person name="Rieseberg L.H."/>
            <person name="Langlade N.B."/>
        </authorList>
    </citation>
    <scope>NUCLEOTIDE SEQUENCE [LARGE SCALE GENOMIC DNA]</scope>
    <source>
        <strain evidence="3">cv. SF193</strain>
        <tissue evidence="1">Leaves</tissue>
    </source>
</reference>
<dbReference type="Gramene" id="mRNA:HanXRQr2_Chr04g0163911">
    <property type="protein sequence ID" value="CDS:HanXRQr2_Chr04g0163911.1"/>
    <property type="gene ID" value="HanXRQr2_Chr04g0163911"/>
</dbReference>
<gene>
    <name evidence="2" type="ORF">HannXRQ_Chr02g0031241</name>
    <name evidence="1" type="ORF">HanXRQr2_Chr04g0163911</name>
</gene>
<organism evidence="2 3">
    <name type="scientific">Helianthus annuus</name>
    <name type="common">Common sunflower</name>
    <dbReference type="NCBI Taxonomy" id="4232"/>
    <lineage>
        <taxon>Eukaryota</taxon>
        <taxon>Viridiplantae</taxon>
        <taxon>Streptophyta</taxon>
        <taxon>Embryophyta</taxon>
        <taxon>Tracheophyta</taxon>
        <taxon>Spermatophyta</taxon>
        <taxon>Magnoliopsida</taxon>
        <taxon>eudicotyledons</taxon>
        <taxon>Gunneridae</taxon>
        <taxon>Pentapetalae</taxon>
        <taxon>asterids</taxon>
        <taxon>campanulids</taxon>
        <taxon>Asterales</taxon>
        <taxon>Asteraceae</taxon>
        <taxon>Asteroideae</taxon>
        <taxon>Heliantheae alliance</taxon>
        <taxon>Heliantheae</taxon>
        <taxon>Helianthus</taxon>
    </lineage>
</organism>
<dbReference type="InParanoid" id="A0A251VC10"/>
<reference evidence="2" key="2">
    <citation type="submission" date="2017-02" db="EMBL/GenBank/DDBJ databases">
        <title>Sunflower complete genome.</title>
        <authorList>
            <person name="Langlade N."/>
            <person name="Munos S."/>
        </authorList>
    </citation>
    <scope>NUCLEOTIDE SEQUENCE [LARGE SCALE GENOMIC DNA]</scope>
    <source>
        <tissue evidence="2">Leaves</tissue>
    </source>
</reference>
<protein>
    <submittedName>
        <fullName evidence="2">Uncharacterized protein</fullName>
    </submittedName>
</protein>
<evidence type="ECO:0000313" key="3">
    <source>
        <dbReference type="Proteomes" id="UP000215914"/>
    </source>
</evidence>
<accession>A0A251VC10</accession>
<dbReference type="AlphaFoldDB" id="A0A251VC10"/>
<name>A0A251VC10_HELAN</name>
<proteinExistence type="predicted"/>
<evidence type="ECO:0000313" key="1">
    <source>
        <dbReference type="EMBL" id="KAF5809984.1"/>
    </source>
</evidence>
<sequence>MDKNVAFFKFLRRHTKGHDLFSCFSSPLLILPFFKEDLMIYSVYLIMECVIDGLIECSFNF</sequence>